<reference evidence="4" key="1">
    <citation type="journal article" date="2016" name="Proc. Natl. Acad. Sci. U.S.A.">
        <title>Comparative genomics of biotechnologically important yeasts.</title>
        <authorList>
            <person name="Riley R."/>
            <person name="Haridas S."/>
            <person name="Wolfe K.H."/>
            <person name="Lopes M.R."/>
            <person name="Hittinger C.T."/>
            <person name="Goeker M."/>
            <person name="Salamov A.A."/>
            <person name="Wisecaver J.H."/>
            <person name="Long T.M."/>
            <person name="Calvey C.H."/>
            <person name="Aerts A.L."/>
            <person name="Barry K.W."/>
            <person name="Choi C."/>
            <person name="Clum A."/>
            <person name="Coughlan A.Y."/>
            <person name="Deshpande S."/>
            <person name="Douglass A.P."/>
            <person name="Hanson S.J."/>
            <person name="Klenk H.-P."/>
            <person name="LaButti K.M."/>
            <person name="Lapidus A."/>
            <person name="Lindquist E.A."/>
            <person name="Lipzen A.M."/>
            <person name="Meier-Kolthoff J.P."/>
            <person name="Ohm R.A."/>
            <person name="Otillar R.P."/>
            <person name="Pangilinan J.L."/>
            <person name="Peng Y."/>
            <person name="Rokas A."/>
            <person name="Rosa C.A."/>
            <person name="Scheuner C."/>
            <person name="Sibirny A.A."/>
            <person name="Slot J.C."/>
            <person name="Stielow J.B."/>
            <person name="Sun H."/>
            <person name="Kurtzman C.P."/>
            <person name="Blackwell M."/>
            <person name="Grigoriev I.V."/>
            <person name="Jeffries T.W."/>
        </authorList>
    </citation>
    <scope>NUCLEOTIDE SEQUENCE [LARGE SCALE GENOMIC DNA]</scope>
    <source>
        <strain evidence="4">NRRL Y-1626</strain>
    </source>
</reference>
<dbReference type="InterPro" id="IPR027267">
    <property type="entry name" value="AH/BAR_dom_sf"/>
</dbReference>
<proteinExistence type="predicted"/>
<dbReference type="PANTHER" id="PTHR10555:SF170">
    <property type="entry name" value="FI18122P1"/>
    <property type="match status" value="1"/>
</dbReference>
<evidence type="ECO:0000256" key="1">
    <source>
        <dbReference type="SAM" id="Coils"/>
    </source>
</evidence>
<feature type="domain" description="Sorting nexin/Vps5-like C-terminal" evidence="2">
    <location>
        <begin position="96"/>
        <end position="306"/>
    </location>
</feature>
<dbReference type="Gene3D" id="1.20.1270.60">
    <property type="entry name" value="Arfaptin homology (AH) domain/BAR domain"/>
    <property type="match status" value="1"/>
</dbReference>
<keyword evidence="1" id="KW-0175">Coiled coil</keyword>
<dbReference type="Proteomes" id="UP000092321">
    <property type="component" value="Unassembled WGS sequence"/>
</dbReference>
<comment type="caution">
    <text evidence="3">The sequence shown here is derived from an EMBL/GenBank/DDBJ whole genome shotgun (WGS) entry which is preliminary data.</text>
</comment>
<dbReference type="AlphaFoldDB" id="A0A1B7TA41"/>
<protein>
    <submittedName>
        <fullName evidence="3">Vps5-domain-containing protein</fullName>
    </submittedName>
</protein>
<name>A0A1B7TA41_9ASCO</name>
<keyword evidence="4" id="KW-1185">Reference proteome</keyword>
<organism evidence="3 4">
    <name type="scientific">Hanseniaspora valbyensis NRRL Y-1626</name>
    <dbReference type="NCBI Taxonomy" id="766949"/>
    <lineage>
        <taxon>Eukaryota</taxon>
        <taxon>Fungi</taxon>
        <taxon>Dikarya</taxon>
        <taxon>Ascomycota</taxon>
        <taxon>Saccharomycotina</taxon>
        <taxon>Saccharomycetes</taxon>
        <taxon>Saccharomycodales</taxon>
        <taxon>Saccharomycodaceae</taxon>
        <taxon>Hanseniaspora</taxon>
    </lineage>
</organism>
<dbReference type="GO" id="GO:0042147">
    <property type="term" value="P:retrograde transport, endosome to Golgi"/>
    <property type="evidence" value="ECO:0007669"/>
    <property type="project" value="TreeGrafter"/>
</dbReference>
<dbReference type="GO" id="GO:0045053">
    <property type="term" value="P:protein retention in Golgi apparatus"/>
    <property type="evidence" value="ECO:0007669"/>
    <property type="project" value="TreeGrafter"/>
</dbReference>
<evidence type="ECO:0000259" key="2">
    <source>
        <dbReference type="Pfam" id="PF09325"/>
    </source>
</evidence>
<dbReference type="GO" id="GO:0035091">
    <property type="term" value="F:phosphatidylinositol binding"/>
    <property type="evidence" value="ECO:0007669"/>
    <property type="project" value="TreeGrafter"/>
</dbReference>
<evidence type="ECO:0000313" key="3">
    <source>
        <dbReference type="EMBL" id="OBA25609.1"/>
    </source>
</evidence>
<dbReference type="InterPro" id="IPR015404">
    <property type="entry name" value="Vps5_C"/>
</dbReference>
<dbReference type="GO" id="GO:0005829">
    <property type="term" value="C:cytosol"/>
    <property type="evidence" value="ECO:0007669"/>
    <property type="project" value="GOC"/>
</dbReference>
<feature type="non-terminal residue" evidence="3">
    <location>
        <position position="1"/>
    </location>
</feature>
<dbReference type="EMBL" id="LXPE01000064">
    <property type="protein sequence ID" value="OBA25609.1"/>
    <property type="molecule type" value="Genomic_DNA"/>
</dbReference>
<dbReference type="OrthoDB" id="3972182at2759"/>
<feature type="coiled-coil region" evidence="1">
    <location>
        <begin position="124"/>
        <end position="151"/>
    </location>
</feature>
<accession>A0A1B7TA41</accession>
<dbReference type="GO" id="GO:0005768">
    <property type="term" value="C:endosome"/>
    <property type="evidence" value="ECO:0007669"/>
    <property type="project" value="TreeGrafter"/>
</dbReference>
<gene>
    <name evidence="3" type="ORF">HANVADRAFT_26750</name>
</gene>
<sequence length="309" mass="36410">AMLTKMSCITELQFDPDYLEFLTNIEVTKLSQYYKIRDQETLSYALNDPLDLSEISRLSDLKLFGEEDGLNFYHEAKGMEVEQYLKKKILQATKRAASEVPRYNEPDSFFDKAEDCWDSLFVELKNLDTALKNLKESKEKSNSDLHRLADILQKLANSNITETLNKLYESFSNVQLEVSSVIKRSSDLEKIILSDYVQDQLRSLNNSTSIFNQRYKIGCILVLLEWIVTNKKFGKEILEGENLKKWEQRYTSVKLKWREIGVTIKKQLYKFDVTRVIEFRNCIEIYVETCKEQQKELIEIWETFYKVTL</sequence>
<dbReference type="Pfam" id="PF09325">
    <property type="entry name" value="Vps5"/>
    <property type="match status" value="1"/>
</dbReference>
<evidence type="ECO:0000313" key="4">
    <source>
        <dbReference type="Proteomes" id="UP000092321"/>
    </source>
</evidence>
<dbReference type="PANTHER" id="PTHR10555">
    <property type="entry name" value="SORTING NEXIN"/>
    <property type="match status" value="1"/>
</dbReference>